<feature type="region of interest" description="Disordered" evidence="2">
    <location>
        <begin position="41"/>
        <end position="60"/>
    </location>
</feature>
<dbReference type="InterPro" id="IPR045087">
    <property type="entry name" value="Cu-oxidase_fam"/>
</dbReference>
<evidence type="ECO:0000256" key="3">
    <source>
        <dbReference type="SAM" id="SignalP"/>
    </source>
</evidence>
<feature type="compositionally biased region" description="Pro residues" evidence="2">
    <location>
        <begin position="47"/>
        <end position="56"/>
    </location>
</feature>
<dbReference type="PANTHER" id="PTHR48267:SF1">
    <property type="entry name" value="BILIRUBIN OXIDASE"/>
    <property type="match status" value="1"/>
</dbReference>
<dbReference type="Proteomes" id="UP001180616">
    <property type="component" value="Chromosome"/>
</dbReference>
<gene>
    <name evidence="6" type="ORF">KPS_001451</name>
</gene>
<dbReference type="InterPro" id="IPR006311">
    <property type="entry name" value="TAT_signal"/>
</dbReference>
<dbReference type="Pfam" id="PF07732">
    <property type="entry name" value="Cu-oxidase_3"/>
    <property type="match status" value="1"/>
</dbReference>
<organism evidence="6 7">
    <name type="scientific">Nitratidesulfovibrio liaohensis</name>
    <dbReference type="NCBI Taxonomy" id="2604158"/>
    <lineage>
        <taxon>Bacteria</taxon>
        <taxon>Pseudomonadati</taxon>
        <taxon>Thermodesulfobacteriota</taxon>
        <taxon>Desulfovibrionia</taxon>
        <taxon>Desulfovibrionales</taxon>
        <taxon>Desulfovibrionaceae</taxon>
        <taxon>Nitratidesulfovibrio</taxon>
    </lineage>
</organism>
<keyword evidence="1" id="KW-0408">Iron</keyword>
<dbReference type="RefSeq" id="WP_309542690.1">
    <property type="nucleotide sequence ID" value="NZ_CP133659.1"/>
</dbReference>
<keyword evidence="1" id="KW-0411">Iron-sulfur</keyword>
<dbReference type="Gene3D" id="2.60.40.420">
    <property type="entry name" value="Cupredoxins - blue copper proteins"/>
    <property type="match status" value="3"/>
</dbReference>
<dbReference type="Pfam" id="PF07731">
    <property type="entry name" value="Cu-oxidase_2"/>
    <property type="match status" value="1"/>
</dbReference>
<dbReference type="SUPFAM" id="SSF49503">
    <property type="entry name" value="Cupredoxins"/>
    <property type="match status" value="3"/>
</dbReference>
<dbReference type="InterPro" id="IPR008972">
    <property type="entry name" value="Cupredoxin"/>
</dbReference>
<name>A0ABY9R6L5_9BACT</name>
<keyword evidence="7" id="KW-1185">Reference proteome</keyword>
<dbReference type="InterPro" id="IPR011707">
    <property type="entry name" value="Cu-oxidase-like_N"/>
</dbReference>
<protein>
    <submittedName>
        <fullName evidence="6">Multicopper oxidase domain-containing protein</fullName>
    </submittedName>
</protein>
<sequence>MRSIGRRRFLKLAGITALAGATWTLAPTVPALAAQDATAPRPVTPVAVPPPPPRPVPGLHSATSFDTPLPLPGDRSFMGLMDGGSRIELSATSDPRLPTGDMPPAPPLCFQTEHGGRPYWNPTLVIQRGASLRVRLVNRLEAPTLLRWHGLLADWRMGGHPVMMLLPGASFEYRVTLRNRAGIYPYHAIAPGFSGRQTHQGLVGLCIVDDEEERAALAAMDIEPLGAGGTGAFRATLPAPGNGPSDVPLLFQDRRLDRDGVPVYAPGLDDRISGLIGDVLTVNGVAGAKLDVVTRMYRLRLVNMCNARVLHVGLARPDGAPQPFTLMGTDGGMLERPLPLQRLFLGPGERADILVDLRAANPADEWHLVNLPFDPMRRAGAASGGAGAPGEGEAARLLRLRVMQRVDYAQPLPVRLCDVPSAPPLPQGPPRRLHVSRGEVLRRPSWLLNGQPFALRHDTNADLPDDFPAPRVPARTTEVWELSNDAASIPHALHLSGFQLRVLERRGSPPQVAAPAVAPSGCSATDTGIKDTVLVWPGETVRVLVDFRDAPPETQRAALYSRVLECLDDGMVQDVSVP</sequence>
<feature type="chain" id="PRO_5045937722" evidence="3">
    <location>
        <begin position="34"/>
        <end position="578"/>
    </location>
</feature>
<dbReference type="EMBL" id="CP133659">
    <property type="protein sequence ID" value="WMW66832.1"/>
    <property type="molecule type" value="Genomic_DNA"/>
</dbReference>
<accession>A0ABY9R6L5</accession>
<keyword evidence="3" id="KW-0732">Signal</keyword>
<proteinExistence type="predicted"/>
<feature type="domain" description="Plastocyanin-like" evidence="5">
    <location>
        <begin position="120"/>
        <end position="212"/>
    </location>
</feature>
<feature type="domain" description="Plastocyanin-like" evidence="4">
    <location>
        <begin position="459"/>
        <end position="572"/>
    </location>
</feature>
<feature type="signal peptide" evidence="3">
    <location>
        <begin position="1"/>
        <end position="33"/>
    </location>
</feature>
<keyword evidence="1" id="KW-0479">Metal-binding</keyword>
<evidence type="ECO:0000313" key="7">
    <source>
        <dbReference type="Proteomes" id="UP001180616"/>
    </source>
</evidence>
<dbReference type="InterPro" id="IPR011706">
    <property type="entry name" value="Cu-oxidase_C"/>
</dbReference>
<evidence type="ECO:0000256" key="2">
    <source>
        <dbReference type="SAM" id="MobiDB-lite"/>
    </source>
</evidence>
<reference evidence="6" key="1">
    <citation type="submission" date="2023-09" db="EMBL/GenBank/DDBJ databases">
        <authorList>
            <consortium name="CW5 consortium"/>
            <person name="Lu C.-W."/>
        </authorList>
    </citation>
    <scope>NUCLEOTIDE SEQUENCE</scope>
    <source>
        <strain evidence="6">KPS</strain>
    </source>
</reference>
<evidence type="ECO:0000256" key="1">
    <source>
        <dbReference type="ARBA" id="ARBA00023014"/>
    </source>
</evidence>
<dbReference type="PROSITE" id="PS51318">
    <property type="entry name" value="TAT"/>
    <property type="match status" value="1"/>
</dbReference>
<evidence type="ECO:0000313" key="6">
    <source>
        <dbReference type="EMBL" id="WMW66832.1"/>
    </source>
</evidence>
<evidence type="ECO:0000259" key="4">
    <source>
        <dbReference type="Pfam" id="PF07731"/>
    </source>
</evidence>
<dbReference type="PANTHER" id="PTHR48267">
    <property type="entry name" value="CUPREDOXIN SUPERFAMILY PROTEIN"/>
    <property type="match status" value="1"/>
</dbReference>
<evidence type="ECO:0000259" key="5">
    <source>
        <dbReference type="Pfam" id="PF07732"/>
    </source>
</evidence>